<dbReference type="InterPro" id="IPR016920">
    <property type="entry name" value="UCP029477"/>
</dbReference>
<dbReference type="SUPFAM" id="SSF47240">
    <property type="entry name" value="Ferritin-like"/>
    <property type="match status" value="1"/>
</dbReference>
<evidence type="ECO:0000259" key="1">
    <source>
        <dbReference type="Pfam" id="PF09537"/>
    </source>
</evidence>
<dbReference type="RefSeq" id="WP_336807455.1">
    <property type="nucleotide sequence ID" value="NZ_JBBBNY010000004.1"/>
</dbReference>
<dbReference type="EMBL" id="JBBBNY010000004">
    <property type="protein sequence ID" value="MEI7036834.1"/>
    <property type="molecule type" value="Genomic_DNA"/>
</dbReference>
<dbReference type="Pfam" id="PF09537">
    <property type="entry name" value="DUF2383"/>
    <property type="match status" value="1"/>
</dbReference>
<accession>A0ABU8JC67</accession>
<dbReference type="Proteomes" id="UP001381174">
    <property type="component" value="Unassembled WGS sequence"/>
</dbReference>
<proteinExistence type="predicted"/>
<dbReference type="InterPro" id="IPR019052">
    <property type="entry name" value="DUF2383"/>
</dbReference>
<dbReference type="InterPro" id="IPR011971">
    <property type="entry name" value="CHP02284"/>
</dbReference>
<dbReference type="InterPro" id="IPR009078">
    <property type="entry name" value="Ferritin-like_SF"/>
</dbReference>
<dbReference type="PIRSF" id="PIRSF029477">
    <property type="entry name" value="UCP029477"/>
    <property type="match status" value="1"/>
</dbReference>
<keyword evidence="3" id="KW-1185">Reference proteome</keyword>
<name>A0ABU8JC67_9GAMM</name>
<protein>
    <submittedName>
        <fullName evidence="2">PA2169 family four-helix-bundle protein</fullName>
    </submittedName>
</protein>
<organism evidence="2 3">
    <name type="scientific">Fulvimonas yonginensis</name>
    <dbReference type="NCBI Taxonomy" id="1495200"/>
    <lineage>
        <taxon>Bacteria</taxon>
        <taxon>Pseudomonadati</taxon>
        <taxon>Pseudomonadota</taxon>
        <taxon>Gammaproteobacteria</taxon>
        <taxon>Lysobacterales</taxon>
        <taxon>Rhodanobacteraceae</taxon>
        <taxon>Fulvimonas</taxon>
    </lineage>
</organism>
<dbReference type="Gene3D" id="1.20.1260.10">
    <property type="match status" value="1"/>
</dbReference>
<gene>
    <name evidence="2" type="ORF">WAT24_08695</name>
</gene>
<feature type="domain" description="DUF2383" evidence="1">
    <location>
        <begin position="6"/>
        <end position="112"/>
    </location>
</feature>
<evidence type="ECO:0000313" key="2">
    <source>
        <dbReference type="EMBL" id="MEI7036834.1"/>
    </source>
</evidence>
<reference evidence="2 3" key="1">
    <citation type="journal article" date="2014" name="Int. J. Syst. Evol. Microbiol.">
        <title>Fulvimonas yonginensis sp. nov., isolated from greenhouse soil, and emended description of the genus Fulvimonas.</title>
        <authorList>
            <person name="Ahn J.H."/>
            <person name="Kim S.J."/>
            <person name="Weon H.Y."/>
            <person name="Hong S.B."/>
            <person name="Seok S.J."/>
            <person name="Kwon S.W."/>
        </authorList>
    </citation>
    <scope>NUCLEOTIDE SEQUENCE [LARGE SCALE GENOMIC DNA]</scope>
    <source>
        <strain evidence="2 3">KACC 16952</strain>
    </source>
</reference>
<sequence length="148" mass="16762">MQNHDIRVLNDLIETTIDSAHGYAEAAKDTASNRFGLTFQERANERRQVAARLQRHVQALGGTPEDDGSVLASAHRMFTNLRRKLGDDVAVVDEVERGEDHIKHRFEDALEDADVTPPTRELIAEAYRSVKSGHDQMRDLKRAVHRTH</sequence>
<dbReference type="NCBIfam" id="TIGR02284">
    <property type="entry name" value="PA2169 family four-helix-bundle protein"/>
    <property type="match status" value="1"/>
</dbReference>
<comment type="caution">
    <text evidence="2">The sequence shown here is derived from an EMBL/GenBank/DDBJ whole genome shotgun (WGS) entry which is preliminary data.</text>
</comment>
<dbReference type="InterPro" id="IPR012347">
    <property type="entry name" value="Ferritin-like"/>
</dbReference>
<evidence type="ECO:0000313" key="3">
    <source>
        <dbReference type="Proteomes" id="UP001381174"/>
    </source>
</evidence>